<comment type="caution">
    <text evidence="1">The sequence shown here is derived from an EMBL/GenBank/DDBJ whole genome shotgun (WGS) entry which is preliminary data.</text>
</comment>
<name>A0A0F8YBH0_9ZZZZ</name>
<accession>A0A0F8YBH0</accession>
<evidence type="ECO:0000313" key="1">
    <source>
        <dbReference type="EMBL" id="KKK51464.1"/>
    </source>
</evidence>
<dbReference type="AlphaFoldDB" id="A0A0F8YBH0"/>
<gene>
    <name evidence="1" type="ORF">LCGC14_3114680</name>
</gene>
<dbReference type="EMBL" id="LAZR01067494">
    <property type="protein sequence ID" value="KKK51464.1"/>
    <property type="molecule type" value="Genomic_DNA"/>
</dbReference>
<protein>
    <submittedName>
        <fullName evidence="1">Uncharacterized protein</fullName>
    </submittedName>
</protein>
<organism evidence="1">
    <name type="scientific">marine sediment metagenome</name>
    <dbReference type="NCBI Taxonomy" id="412755"/>
    <lineage>
        <taxon>unclassified sequences</taxon>
        <taxon>metagenomes</taxon>
        <taxon>ecological metagenomes</taxon>
    </lineage>
</organism>
<reference evidence="1" key="1">
    <citation type="journal article" date="2015" name="Nature">
        <title>Complex archaea that bridge the gap between prokaryotes and eukaryotes.</title>
        <authorList>
            <person name="Spang A."/>
            <person name="Saw J.H."/>
            <person name="Jorgensen S.L."/>
            <person name="Zaremba-Niedzwiedzka K."/>
            <person name="Martijn J."/>
            <person name="Lind A.E."/>
            <person name="van Eijk R."/>
            <person name="Schleper C."/>
            <person name="Guy L."/>
            <person name="Ettema T.J."/>
        </authorList>
    </citation>
    <scope>NUCLEOTIDE SEQUENCE</scope>
</reference>
<sequence length="45" mass="5284">MKCPNCGSMDVIDNRLPEDKIIQAQCQHCLYEWEQPYEPSNMVIL</sequence>
<proteinExistence type="predicted"/>